<accession>A0ABS6TDG0</accession>
<dbReference type="RefSeq" id="WP_218325978.1">
    <property type="nucleotide sequence ID" value="NZ_JAHUZB010000003.1"/>
</dbReference>
<dbReference type="PANTHER" id="PTHR43280:SF28">
    <property type="entry name" value="HTH-TYPE TRANSCRIPTIONAL ACTIVATOR RHAS"/>
    <property type="match status" value="1"/>
</dbReference>
<name>A0ABS6TDG0_9ENTE</name>
<dbReference type="SMART" id="SM00342">
    <property type="entry name" value="HTH_ARAC"/>
    <property type="match status" value="1"/>
</dbReference>
<sequence length="296" mass="34594">MNERPEWLEEIVNLPDVNANIKSFGGHKQWVPNGWKAEPETHFAFEIMLIISGVQETIFDGITYQFEENDIALITPGLRHENSCISEDGMEYFCVHFDIDDPEIQQQLLMYCPTQFQRENPQYEKIATILLEYVSLLNQTAFTIKEKLRVEILLLNLVNNLLEYAEAEQVKIDHSDNNSLILAKSIAENIQRNFRTFTEYPTEENRYLLTMDYVAEALIISKSSMLKSFKKVYGMSPKQYLDQLKYNEAKFLLHQPKLSVHEIAEIIGYQNASHFTRQFKTWSGMSPKDYRKVTEN</sequence>
<dbReference type="InterPro" id="IPR003313">
    <property type="entry name" value="AraC-bd"/>
</dbReference>
<dbReference type="PROSITE" id="PS01124">
    <property type="entry name" value="HTH_ARAC_FAMILY_2"/>
    <property type="match status" value="1"/>
</dbReference>
<keyword evidence="1" id="KW-0238">DNA-binding</keyword>
<protein>
    <submittedName>
        <fullName evidence="3">AraC family transcriptional regulator</fullName>
    </submittedName>
</protein>
<feature type="domain" description="HTH araC/xylS-type" evidence="2">
    <location>
        <begin position="192"/>
        <end position="293"/>
    </location>
</feature>
<evidence type="ECO:0000313" key="4">
    <source>
        <dbReference type="Proteomes" id="UP000774130"/>
    </source>
</evidence>
<proteinExistence type="predicted"/>
<dbReference type="Proteomes" id="UP000774130">
    <property type="component" value="Unassembled WGS sequence"/>
</dbReference>
<keyword evidence="4" id="KW-1185">Reference proteome</keyword>
<dbReference type="PANTHER" id="PTHR43280">
    <property type="entry name" value="ARAC-FAMILY TRANSCRIPTIONAL REGULATOR"/>
    <property type="match status" value="1"/>
</dbReference>
<dbReference type="InterPro" id="IPR018060">
    <property type="entry name" value="HTH_AraC"/>
</dbReference>
<dbReference type="Pfam" id="PF02311">
    <property type="entry name" value="AraC_binding"/>
    <property type="match status" value="1"/>
</dbReference>
<reference evidence="3 4" key="1">
    <citation type="submission" date="2021-06" db="EMBL/GenBank/DDBJ databases">
        <title>Enterococcus alishanensis sp. nov., a novel lactic acid bacterium isolated from fresh coffee beans.</title>
        <authorList>
            <person name="Chen Y.-S."/>
        </authorList>
    </citation>
    <scope>NUCLEOTIDE SEQUENCE [LARGE SCALE GENOMIC DNA]</scope>
    <source>
        <strain evidence="3 4">ALS3</strain>
    </source>
</reference>
<evidence type="ECO:0000259" key="2">
    <source>
        <dbReference type="PROSITE" id="PS01124"/>
    </source>
</evidence>
<comment type="caution">
    <text evidence="3">The sequence shown here is derived from an EMBL/GenBank/DDBJ whole genome shotgun (WGS) entry which is preliminary data.</text>
</comment>
<evidence type="ECO:0000313" key="3">
    <source>
        <dbReference type="EMBL" id="MBV7390940.1"/>
    </source>
</evidence>
<dbReference type="EMBL" id="JAHUZB010000003">
    <property type="protein sequence ID" value="MBV7390940.1"/>
    <property type="molecule type" value="Genomic_DNA"/>
</dbReference>
<gene>
    <name evidence="3" type="ORF">KUA55_09620</name>
</gene>
<evidence type="ECO:0000256" key="1">
    <source>
        <dbReference type="ARBA" id="ARBA00023125"/>
    </source>
</evidence>
<dbReference type="Pfam" id="PF12833">
    <property type="entry name" value="HTH_18"/>
    <property type="match status" value="1"/>
</dbReference>
<organism evidence="3 4">
    <name type="scientific">Enterococcus alishanensis</name>
    <dbReference type="NCBI Taxonomy" id="1303817"/>
    <lineage>
        <taxon>Bacteria</taxon>
        <taxon>Bacillati</taxon>
        <taxon>Bacillota</taxon>
        <taxon>Bacilli</taxon>
        <taxon>Lactobacillales</taxon>
        <taxon>Enterococcaceae</taxon>
        <taxon>Enterococcus</taxon>
    </lineage>
</organism>